<dbReference type="AlphaFoldDB" id="A0A0A9BGT0"/>
<accession>A0A0A9BGT0</accession>
<dbReference type="EMBL" id="GBRH01234751">
    <property type="protein sequence ID" value="JAD63144.1"/>
    <property type="molecule type" value="Transcribed_RNA"/>
</dbReference>
<sequence length="25" mass="2857">MSKSISFEVFSSFLISLTDVKLKCF</sequence>
<name>A0A0A9BGT0_ARUDO</name>
<evidence type="ECO:0000313" key="1">
    <source>
        <dbReference type="EMBL" id="JAD63144.1"/>
    </source>
</evidence>
<protein>
    <submittedName>
        <fullName evidence="1">Uncharacterized protein</fullName>
    </submittedName>
</protein>
<reference evidence="1" key="2">
    <citation type="journal article" date="2015" name="Data Brief">
        <title>Shoot transcriptome of the giant reed, Arundo donax.</title>
        <authorList>
            <person name="Barrero R.A."/>
            <person name="Guerrero F.D."/>
            <person name="Moolhuijzen P."/>
            <person name="Goolsby J.A."/>
            <person name="Tidwell J."/>
            <person name="Bellgard S.E."/>
            <person name="Bellgard M.I."/>
        </authorList>
    </citation>
    <scope>NUCLEOTIDE SEQUENCE</scope>
    <source>
        <tissue evidence="1">Shoot tissue taken approximately 20 cm above the soil surface</tissue>
    </source>
</reference>
<proteinExistence type="predicted"/>
<reference evidence="1" key="1">
    <citation type="submission" date="2014-09" db="EMBL/GenBank/DDBJ databases">
        <authorList>
            <person name="Magalhaes I.L.F."/>
            <person name="Oliveira U."/>
            <person name="Santos F.R."/>
            <person name="Vidigal T.H.D.A."/>
            <person name="Brescovit A.D."/>
            <person name="Santos A.J."/>
        </authorList>
    </citation>
    <scope>NUCLEOTIDE SEQUENCE</scope>
    <source>
        <tissue evidence="1">Shoot tissue taken approximately 20 cm above the soil surface</tissue>
    </source>
</reference>
<organism evidence="1">
    <name type="scientific">Arundo donax</name>
    <name type="common">Giant reed</name>
    <name type="synonym">Donax arundinaceus</name>
    <dbReference type="NCBI Taxonomy" id="35708"/>
    <lineage>
        <taxon>Eukaryota</taxon>
        <taxon>Viridiplantae</taxon>
        <taxon>Streptophyta</taxon>
        <taxon>Embryophyta</taxon>
        <taxon>Tracheophyta</taxon>
        <taxon>Spermatophyta</taxon>
        <taxon>Magnoliopsida</taxon>
        <taxon>Liliopsida</taxon>
        <taxon>Poales</taxon>
        <taxon>Poaceae</taxon>
        <taxon>PACMAD clade</taxon>
        <taxon>Arundinoideae</taxon>
        <taxon>Arundineae</taxon>
        <taxon>Arundo</taxon>
    </lineage>
</organism>